<accession>A0ABY4EDY5</accession>
<organism evidence="3 4">
    <name type="scientific">Halobacillus salinarum</name>
    <dbReference type="NCBI Taxonomy" id="2932257"/>
    <lineage>
        <taxon>Bacteria</taxon>
        <taxon>Bacillati</taxon>
        <taxon>Bacillota</taxon>
        <taxon>Bacilli</taxon>
        <taxon>Bacillales</taxon>
        <taxon>Bacillaceae</taxon>
        <taxon>Halobacillus</taxon>
    </lineage>
</organism>
<name>A0ABY4EDY5_9BACI</name>
<proteinExistence type="predicted"/>
<keyword evidence="1" id="KW-0732">Signal</keyword>
<dbReference type="Proteomes" id="UP000831787">
    <property type="component" value="Chromosome"/>
</dbReference>
<dbReference type="Gene3D" id="2.170.130.30">
    <property type="match status" value="1"/>
</dbReference>
<evidence type="ECO:0000259" key="2">
    <source>
        <dbReference type="Pfam" id="PF14478"/>
    </source>
</evidence>
<dbReference type="EMBL" id="CP095073">
    <property type="protein sequence ID" value="UOQ42668.1"/>
    <property type="molecule type" value="Genomic_DNA"/>
</dbReference>
<protein>
    <submittedName>
        <fullName evidence="3">DUF4430 domain-containing protein</fullName>
    </submittedName>
</protein>
<keyword evidence="4" id="KW-1185">Reference proteome</keyword>
<dbReference type="InterPro" id="IPR027954">
    <property type="entry name" value="Transcobalamin-like_C"/>
</dbReference>
<gene>
    <name evidence="3" type="ORF">MUN89_11865</name>
</gene>
<dbReference type="Pfam" id="PF14478">
    <property type="entry name" value="DUF4430"/>
    <property type="match status" value="1"/>
</dbReference>
<feature type="signal peptide" evidence="1">
    <location>
        <begin position="1"/>
        <end position="19"/>
    </location>
</feature>
<sequence length="133" mass="14653">MKKLYSLFLAAILTAGVLAGCQSQDEAEQAGSSTEEKQEVSVHVTISTNNGEKELADKELSVEEGKTLMEMMKNKFEVKESDGYITGIEGVTADESKKQAWMYTVNGEEATVGASEYELKSGDEVVFDMHKWE</sequence>
<evidence type="ECO:0000313" key="3">
    <source>
        <dbReference type="EMBL" id="UOQ42668.1"/>
    </source>
</evidence>
<evidence type="ECO:0000313" key="4">
    <source>
        <dbReference type="Proteomes" id="UP000831787"/>
    </source>
</evidence>
<evidence type="ECO:0000256" key="1">
    <source>
        <dbReference type="SAM" id="SignalP"/>
    </source>
</evidence>
<feature type="domain" description="Transcobalamin-like C-terminal" evidence="2">
    <location>
        <begin position="65"/>
        <end position="130"/>
    </location>
</feature>
<reference evidence="3 4" key="1">
    <citation type="submission" date="2022-04" db="EMBL/GenBank/DDBJ databases">
        <title>Halobacillus sp. isolated from saltern.</title>
        <authorList>
            <person name="Won M."/>
            <person name="Lee C.-M."/>
            <person name="Woen H.-Y."/>
            <person name="Kwon S.-W."/>
        </authorList>
    </citation>
    <scope>NUCLEOTIDE SEQUENCE [LARGE SCALE GENOMIC DNA]</scope>
    <source>
        <strain evidence="3 4">SSBR10-3</strain>
    </source>
</reference>
<feature type="chain" id="PRO_5046603876" evidence="1">
    <location>
        <begin position="20"/>
        <end position="133"/>
    </location>
</feature>
<dbReference type="RefSeq" id="WP_244707965.1">
    <property type="nucleotide sequence ID" value="NZ_CP095073.1"/>
</dbReference>
<dbReference type="PROSITE" id="PS51257">
    <property type="entry name" value="PROKAR_LIPOPROTEIN"/>
    <property type="match status" value="1"/>
</dbReference>